<keyword evidence="2" id="KW-0238">DNA-binding</keyword>
<sequence length="304" mass="34530">MTKSKIKTYSVESFRESYIQTEPRIDTLLKLDFGKFFVVKVDELIRLIKLPVPPVRSTNHTLIYLTDGEAIMTVGSETHKIVKDECLVVPAGQVFSFANLDLNQGYLCNFHNDMIIGKFGKAELLKDFDFLRVWGNPRISLDGQTSDFVAHLFRRILLAYSENGLTDLDIIQSYFVALLCEINRVYKPMSSSTQTNAVTITNRFKELLFSTLKTNHRVTDYATLLNITPNHLNKSVRTIIGKSPTKWIDEAIVLEAKVLLHQSALSISDVAAEVGIFDASYFSRLFKKYEGVTPLAFRQMIEKS</sequence>
<dbReference type="InterPro" id="IPR018060">
    <property type="entry name" value="HTH_AraC"/>
</dbReference>
<dbReference type="InterPro" id="IPR011051">
    <property type="entry name" value="RmlC_Cupin_sf"/>
</dbReference>
<dbReference type="PROSITE" id="PS01124">
    <property type="entry name" value="HTH_ARAC_FAMILY_2"/>
    <property type="match status" value="1"/>
</dbReference>
<keyword evidence="6" id="KW-1185">Reference proteome</keyword>
<evidence type="ECO:0000313" key="6">
    <source>
        <dbReference type="Proteomes" id="UP000653797"/>
    </source>
</evidence>
<dbReference type="GO" id="GO:0003700">
    <property type="term" value="F:DNA-binding transcription factor activity"/>
    <property type="evidence" value="ECO:0007669"/>
    <property type="project" value="InterPro"/>
</dbReference>
<accession>A0A927GFJ9</accession>
<dbReference type="PANTHER" id="PTHR43280">
    <property type="entry name" value="ARAC-FAMILY TRANSCRIPTIONAL REGULATOR"/>
    <property type="match status" value="1"/>
</dbReference>
<reference evidence="5" key="1">
    <citation type="submission" date="2020-09" db="EMBL/GenBank/DDBJ databases">
        <authorList>
            <person name="Kim M.K."/>
        </authorList>
    </citation>
    <scope>NUCLEOTIDE SEQUENCE</scope>
    <source>
        <strain evidence="5">BT704</strain>
    </source>
</reference>
<dbReference type="PRINTS" id="PR00032">
    <property type="entry name" value="HTHARAC"/>
</dbReference>
<dbReference type="AlphaFoldDB" id="A0A927GFJ9"/>
<evidence type="ECO:0000256" key="3">
    <source>
        <dbReference type="ARBA" id="ARBA00023163"/>
    </source>
</evidence>
<dbReference type="Gene3D" id="2.60.120.10">
    <property type="entry name" value="Jelly Rolls"/>
    <property type="match status" value="1"/>
</dbReference>
<protein>
    <submittedName>
        <fullName evidence="5">Helix-turn-helix domain-containing protein</fullName>
    </submittedName>
</protein>
<evidence type="ECO:0000256" key="1">
    <source>
        <dbReference type="ARBA" id="ARBA00023015"/>
    </source>
</evidence>
<dbReference type="EMBL" id="JACXAA010000010">
    <property type="protein sequence ID" value="MBD2755904.1"/>
    <property type="molecule type" value="Genomic_DNA"/>
</dbReference>
<keyword evidence="1" id="KW-0805">Transcription regulation</keyword>
<dbReference type="Pfam" id="PF12833">
    <property type="entry name" value="HTH_18"/>
    <property type="match status" value="1"/>
</dbReference>
<comment type="caution">
    <text evidence="5">The sequence shown here is derived from an EMBL/GenBank/DDBJ whole genome shotgun (WGS) entry which is preliminary data.</text>
</comment>
<evidence type="ECO:0000313" key="5">
    <source>
        <dbReference type="EMBL" id="MBD2755904.1"/>
    </source>
</evidence>
<dbReference type="GO" id="GO:0043565">
    <property type="term" value="F:sequence-specific DNA binding"/>
    <property type="evidence" value="ECO:0007669"/>
    <property type="project" value="InterPro"/>
</dbReference>
<organism evidence="5 6">
    <name type="scientific">Spirosoma validum</name>
    <dbReference type="NCBI Taxonomy" id="2771355"/>
    <lineage>
        <taxon>Bacteria</taxon>
        <taxon>Pseudomonadati</taxon>
        <taxon>Bacteroidota</taxon>
        <taxon>Cytophagia</taxon>
        <taxon>Cytophagales</taxon>
        <taxon>Cytophagaceae</taxon>
        <taxon>Spirosoma</taxon>
    </lineage>
</organism>
<dbReference type="InterPro" id="IPR014710">
    <property type="entry name" value="RmlC-like_jellyroll"/>
</dbReference>
<dbReference type="SMART" id="SM00342">
    <property type="entry name" value="HTH_ARAC"/>
    <property type="match status" value="1"/>
</dbReference>
<dbReference type="InterPro" id="IPR009057">
    <property type="entry name" value="Homeodomain-like_sf"/>
</dbReference>
<evidence type="ECO:0000259" key="4">
    <source>
        <dbReference type="PROSITE" id="PS01124"/>
    </source>
</evidence>
<dbReference type="SUPFAM" id="SSF51182">
    <property type="entry name" value="RmlC-like cupins"/>
    <property type="match status" value="1"/>
</dbReference>
<dbReference type="SUPFAM" id="SSF46689">
    <property type="entry name" value="Homeodomain-like"/>
    <property type="match status" value="1"/>
</dbReference>
<evidence type="ECO:0000256" key="2">
    <source>
        <dbReference type="ARBA" id="ARBA00023125"/>
    </source>
</evidence>
<feature type="domain" description="HTH araC/xylS-type" evidence="4">
    <location>
        <begin position="202"/>
        <end position="300"/>
    </location>
</feature>
<dbReference type="Proteomes" id="UP000653797">
    <property type="component" value="Unassembled WGS sequence"/>
</dbReference>
<gene>
    <name evidence="5" type="ORF">IC230_23595</name>
</gene>
<name>A0A927GFJ9_9BACT</name>
<dbReference type="InterPro" id="IPR020449">
    <property type="entry name" value="Tscrpt_reg_AraC-type_HTH"/>
</dbReference>
<proteinExistence type="predicted"/>
<dbReference type="Gene3D" id="1.10.10.60">
    <property type="entry name" value="Homeodomain-like"/>
    <property type="match status" value="1"/>
</dbReference>
<dbReference type="PANTHER" id="PTHR43280:SF32">
    <property type="entry name" value="TRANSCRIPTIONAL REGULATORY PROTEIN"/>
    <property type="match status" value="1"/>
</dbReference>
<keyword evidence="3" id="KW-0804">Transcription</keyword>